<proteinExistence type="evidence at transcript level"/>
<evidence type="ECO:0000256" key="10">
    <source>
        <dbReference type="ARBA" id="ARBA00023098"/>
    </source>
</evidence>
<dbReference type="SMR" id="A0A076FRH6"/>
<evidence type="ECO:0000256" key="1">
    <source>
        <dbReference type="ARBA" id="ARBA00004141"/>
    </source>
</evidence>
<dbReference type="Pfam" id="PF00487">
    <property type="entry name" value="FA_desaturase"/>
    <property type="match status" value="1"/>
</dbReference>
<dbReference type="PROSITE" id="PS00476">
    <property type="entry name" value="FATTY_ACID_DESATUR_1"/>
    <property type="match status" value="1"/>
</dbReference>
<accession>A0A076FRH6</accession>
<evidence type="ECO:0000259" key="15">
    <source>
        <dbReference type="Pfam" id="PF00487"/>
    </source>
</evidence>
<dbReference type="InterPro" id="IPR015876">
    <property type="entry name" value="Acyl-CoA_DS"/>
</dbReference>
<comment type="domain">
    <text evidence="13">The histidine box domains are involved in binding the catalytic metal ions.</text>
</comment>
<reference evidence="16" key="2">
    <citation type="journal article" date="2014" name="J. Chem. Ecol.">
        <title>Putative pathway of sex pheromone biosynthesis and degradation by expression patterns of genes identified from female pheromone gland and adult antenna of Sesamia inferens (Walker).</title>
        <authorList>
            <person name="Zhang Y.N."/>
            <person name="Xia Y.H."/>
            <person name="Zhu J.Y."/>
            <person name="Li S.Y."/>
            <person name="Dong S.L."/>
        </authorList>
    </citation>
    <scope>NUCLEOTIDE SEQUENCE</scope>
</reference>
<keyword evidence="10" id="KW-0443">Lipid metabolism</keyword>
<dbReference type="GO" id="GO:0005506">
    <property type="term" value="F:iron ion binding"/>
    <property type="evidence" value="ECO:0007669"/>
    <property type="project" value="TreeGrafter"/>
</dbReference>
<keyword evidence="6" id="KW-0276">Fatty acid metabolism</keyword>
<evidence type="ECO:0000313" key="16">
    <source>
        <dbReference type="EMBL" id="AII21943.1"/>
    </source>
</evidence>
<protein>
    <submittedName>
        <fullName evidence="16">Desaturase 4</fullName>
    </submittedName>
</protein>
<evidence type="ECO:0000256" key="2">
    <source>
        <dbReference type="ARBA" id="ARBA00009295"/>
    </source>
</evidence>
<evidence type="ECO:0000256" key="8">
    <source>
        <dbReference type="ARBA" id="ARBA00023002"/>
    </source>
</evidence>
<dbReference type="PANTHER" id="PTHR11351:SF31">
    <property type="entry name" value="DESATURASE 1, ISOFORM A-RELATED"/>
    <property type="match status" value="1"/>
</dbReference>
<dbReference type="PRINTS" id="PR00075">
    <property type="entry name" value="FACDDSATRASE"/>
</dbReference>
<dbReference type="GO" id="GO:0004768">
    <property type="term" value="F:stearoyl-CoA 9-desaturase activity"/>
    <property type="evidence" value="ECO:0007669"/>
    <property type="project" value="TreeGrafter"/>
</dbReference>
<keyword evidence="7 14" id="KW-1133">Transmembrane helix</keyword>
<feature type="domain" description="Fatty acid desaturase" evidence="15">
    <location>
        <begin position="50"/>
        <end position="257"/>
    </location>
</feature>
<keyword evidence="3 13" id="KW-0444">Lipid biosynthesis</keyword>
<feature type="transmembrane region" description="Helical" evidence="14">
    <location>
        <begin position="53"/>
        <end position="73"/>
    </location>
</feature>
<sequence length="324" mass="37310">MLSQEEPTDTSLVPRAAPRKYQIVYPNLITFGYWHLAGLYGLYLCFTSAKWTTILFSFILCVIAEIGVTAGAHRLWAHKTYKANLPLQILLMVMNSIAFQNSAIDWVRDHRLHHKYSDTDADPHNASRGFFYSHVGWLLVKKHPEVKKRGKELDMSDIYSNPVLRFQKQYAIPFIGAVCFILPTVIPVYCWGETWTNAWHITMLRYITNLNVTFLVNSAAHIWGYKPYDENILPAQNIAVSIATCGEGFHNYHHVFPWDYRAAELGNNNLNLTTKFIDFFAWLGWAYDLKTVSSDMIKLRAKRTGDGTNLWGEHNDELKEGKED</sequence>
<keyword evidence="9" id="KW-0408">Iron</keyword>
<keyword evidence="11 14" id="KW-0472">Membrane</keyword>
<evidence type="ECO:0000256" key="4">
    <source>
        <dbReference type="ARBA" id="ARBA00022692"/>
    </source>
</evidence>
<name>A0A076FRH6_SESIF</name>
<evidence type="ECO:0000256" key="9">
    <source>
        <dbReference type="ARBA" id="ARBA00023004"/>
    </source>
</evidence>
<dbReference type="InterPro" id="IPR005804">
    <property type="entry name" value="FA_desaturase_dom"/>
</dbReference>
<evidence type="ECO:0000256" key="3">
    <source>
        <dbReference type="ARBA" id="ARBA00022516"/>
    </source>
</evidence>
<keyword evidence="12 13" id="KW-0275">Fatty acid biosynthesis</keyword>
<feature type="transmembrane region" description="Helical" evidence="14">
    <location>
        <begin position="23"/>
        <end position="46"/>
    </location>
</feature>
<evidence type="ECO:0000256" key="12">
    <source>
        <dbReference type="ARBA" id="ARBA00023160"/>
    </source>
</evidence>
<dbReference type="CDD" id="cd03505">
    <property type="entry name" value="Delta9-FADS-like"/>
    <property type="match status" value="1"/>
</dbReference>
<comment type="cofactor">
    <cofactor evidence="13">
        <name>Fe(2+)</name>
        <dbReference type="ChEBI" id="CHEBI:29033"/>
    </cofactor>
</comment>
<dbReference type="PANTHER" id="PTHR11351">
    <property type="entry name" value="ACYL-COA DESATURASE"/>
    <property type="match status" value="1"/>
</dbReference>
<comment type="subcellular location">
    <subcellularLocation>
        <location evidence="1">Membrane</location>
        <topology evidence="1">Multi-pass membrane protein</topology>
    </subcellularLocation>
</comment>
<feature type="transmembrane region" description="Helical" evidence="14">
    <location>
        <begin position="170"/>
        <end position="189"/>
    </location>
</feature>
<reference evidence="16" key="1">
    <citation type="submission" date="2013-12" db="EMBL/GenBank/DDBJ databases">
        <authorList>
            <person name="Zhang Y.-N."/>
            <person name="Dong S.-L."/>
        </authorList>
    </citation>
    <scope>NUCLEOTIDE SEQUENCE</scope>
</reference>
<dbReference type="AlphaFoldDB" id="A0A076FRH6"/>
<keyword evidence="8 13" id="KW-0560">Oxidoreductase</keyword>
<evidence type="ECO:0000256" key="14">
    <source>
        <dbReference type="SAM" id="Phobius"/>
    </source>
</evidence>
<evidence type="ECO:0000256" key="7">
    <source>
        <dbReference type="ARBA" id="ARBA00022989"/>
    </source>
</evidence>
<dbReference type="GO" id="GO:0005789">
    <property type="term" value="C:endoplasmic reticulum membrane"/>
    <property type="evidence" value="ECO:0007669"/>
    <property type="project" value="TreeGrafter"/>
</dbReference>
<evidence type="ECO:0000256" key="11">
    <source>
        <dbReference type="ARBA" id="ARBA00023136"/>
    </source>
</evidence>
<keyword evidence="4 13" id="KW-0812">Transmembrane</keyword>
<dbReference type="EMBL" id="KF960741">
    <property type="protein sequence ID" value="AII21943.1"/>
    <property type="molecule type" value="mRNA"/>
</dbReference>
<evidence type="ECO:0000256" key="5">
    <source>
        <dbReference type="ARBA" id="ARBA00022723"/>
    </source>
</evidence>
<dbReference type="GO" id="GO:0006636">
    <property type="term" value="P:unsaturated fatty acid biosynthetic process"/>
    <property type="evidence" value="ECO:0007669"/>
    <property type="project" value="TreeGrafter"/>
</dbReference>
<evidence type="ECO:0000256" key="6">
    <source>
        <dbReference type="ARBA" id="ARBA00022832"/>
    </source>
</evidence>
<dbReference type="InterPro" id="IPR001522">
    <property type="entry name" value="FADS-1_CS"/>
</dbReference>
<organism evidence="16">
    <name type="scientific">Sesamia inferens</name>
    <name type="common">Purple stem borer</name>
    <dbReference type="NCBI Taxonomy" id="492764"/>
    <lineage>
        <taxon>Eukaryota</taxon>
        <taxon>Metazoa</taxon>
        <taxon>Ecdysozoa</taxon>
        <taxon>Arthropoda</taxon>
        <taxon>Hexapoda</taxon>
        <taxon>Insecta</taxon>
        <taxon>Pterygota</taxon>
        <taxon>Neoptera</taxon>
        <taxon>Endopterygota</taxon>
        <taxon>Lepidoptera</taxon>
        <taxon>Glossata</taxon>
        <taxon>Ditrysia</taxon>
        <taxon>Noctuoidea</taxon>
        <taxon>Noctuidae</taxon>
        <taxon>Amphipyrinae</taxon>
        <taxon>Sesamia</taxon>
    </lineage>
</organism>
<comment type="similarity">
    <text evidence="2 13">Belongs to the fatty acid desaturase type 1 family.</text>
</comment>
<keyword evidence="5" id="KW-0479">Metal-binding</keyword>
<evidence type="ECO:0000256" key="13">
    <source>
        <dbReference type="RuleBase" id="RU000581"/>
    </source>
</evidence>